<feature type="region of interest" description="Disordered" evidence="1">
    <location>
        <begin position="68"/>
        <end position="106"/>
    </location>
</feature>
<feature type="compositionally biased region" description="Polar residues" evidence="1">
    <location>
        <begin position="81"/>
        <end position="91"/>
    </location>
</feature>
<gene>
    <name evidence="2" type="ORF">BVC80_9037g37</name>
</gene>
<dbReference type="FunCoup" id="A0A200Q5R2">
    <property type="interactions" value="763"/>
</dbReference>
<organism evidence="2 3">
    <name type="scientific">Macleaya cordata</name>
    <name type="common">Five-seeded plume-poppy</name>
    <name type="synonym">Bocconia cordata</name>
    <dbReference type="NCBI Taxonomy" id="56857"/>
    <lineage>
        <taxon>Eukaryota</taxon>
        <taxon>Viridiplantae</taxon>
        <taxon>Streptophyta</taxon>
        <taxon>Embryophyta</taxon>
        <taxon>Tracheophyta</taxon>
        <taxon>Spermatophyta</taxon>
        <taxon>Magnoliopsida</taxon>
        <taxon>Ranunculales</taxon>
        <taxon>Papaveraceae</taxon>
        <taxon>Papaveroideae</taxon>
        <taxon>Macleaya</taxon>
    </lineage>
</organism>
<dbReference type="PANTHER" id="PTHR34956:SF2">
    <property type="entry name" value="OS05G0397300 PROTEIN"/>
    <property type="match status" value="1"/>
</dbReference>
<dbReference type="OMA" id="CAIHHPP"/>
<dbReference type="EMBL" id="MVGT01003007">
    <property type="protein sequence ID" value="OVA05776.1"/>
    <property type="molecule type" value="Genomic_DNA"/>
</dbReference>
<protein>
    <submittedName>
        <fullName evidence="2">Uncharacterized protein</fullName>
    </submittedName>
</protein>
<dbReference type="OrthoDB" id="1081388at2759"/>
<dbReference type="AlphaFoldDB" id="A0A200Q5R2"/>
<dbReference type="STRING" id="56857.A0A200Q5R2"/>
<name>A0A200Q5R2_MACCD</name>
<evidence type="ECO:0000313" key="2">
    <source>
        <dbReference type="EMBL" id="OVA05776.1"/>
    </source>
</evidence>
<dbReference type="Proteomes" id="UP000195402">
    <property type="component" value="Unassembled WGS sequence"/>
</dbReference>
<proteinExistence type="predicted"/>
<evidence type="ECO:0000256" key="1">
    <source>
        <dbReference type="SAM" id="MobiDB-lite"/>
    </source>
</evidence>
<evidence type="ECO:0000313" key="3">
    <source>
        <dbReference type="Proteomes" id="UP000195402"/>
    </source>
</evidence>
<reference evidence="2 3" key="1">
    <citation type="journal article" date="2017" name="Mol. Plant">
        <title>The Genome of Medicinal Plant Macleaya cordata Provides New Insights into Benzylisoquinoline Alkaloids Metabolism.</title>
        <authorList>
            <person name="Liu X."/>
            <person name="Liu Y."/>
            <person name="Huang P."/>
            <person name="Ma Y."/>
            <person name="Qing Z."/>
            <person name="Tang Q."/>
            <person name="Cao H."/>
            <person name="Cheng P."/>
            <person name="Zheng Y."/>
            <person name="Yuan Z."/>
            <person name="Zhou Y."/>
            <person name="Liu J."/>
            <person name="Tang Z."/>
            <person name="Zhuo Y."/>
            <person name="Zhang Y."/>
            <person name="Yu L."/>
            <person name="Huang J."/>
            <person name="Yang P."/>
            <person name="Peng Q."/>
            <person name="Zhang J."/>
            <person name="Jiang W."/>
            <person name="Zhang Z."/>
            <person name="Lin K."/>
            <person name="Ro D.K."/>
            <person name="Chen X."/>
            <person name="Xiong X."/>
            <person name="Shang Y."/>
            <person name="Huang S."/>
            <person name="Zeng J."/>
        </authorList>
    </citation>
    <scope>NUCLEOTIDE SEQUENCE [LARGE SCALE GENOMIC DNA]</scope>
    <source>
        <strain evidence="3">cv. BLH2017</strain>
        <tissue evidence="2">Root</tissue>
    </source>
</reference>
<accession>A0A200Q5R2</accession>
<keyword evidence="3" id="KW-1185">Reference proteome</keyword>
<comment type="caution">
    <text evidence="2">The sequence shown here is derived from an EMBL/GenBank/DDBJ whole genome shotgun (WGS) entry which is preliminary data.</text>
</comment>
<dbReference type="InParanoid" id="A0A200Q5R2"/>
<sequence>MEVAMEIEDDLFYADLSKRIALLIMDDDDDPVTRCPSVSLQQACRPAAVPSPLLYEQTREIKGTGVFIPRSSLPRRKNRQGRTTSFNPKSYKQQDRSRGQVSNVTYSINNDPSCNCYNSKKY</sequence>
<dbReference type="PANTHER" id="PTHR34956">
    <property type="entry name" value="OS05G0397300 PROTEIN"/>
    <property type="match status" value="1"/>
</dbReference>